<organism evidence="1 2">
    <name type="scientific">Sulfobacillus benefaciens</name>
    <dbReference type="NCBI Taxonomy" id="453960"/>
    <lineage>
        <taxon>Bacteria</taxon>
        <taxon>Bacillati</taxon>
        <taxon>Bacillota</taxon>
        <taxon>Clostridia</taxon>
        <taxon>Eubacteriales</taxon>
        <taxon>Clostridiales Family XVII. Incertae Sedis</taxon>
        <taxon>Sulfobacillus</taxon>
    </lineage>
</organism>
<comment type="caution">
    <text evidence="1">The sequence shown here is derived from an EMBL/GenBank/DDBJ whole genome shotgun (WGS) entry which is preliminary data.</text>
</comment>
<sequence>MFAISVEAMPDQTASPVLDFPWVAFPNSKAERFMVDAADIMVRENDGCDLTVTVAWSEGISGKGRIIYERNGLVRQMSLPLSLTCHVDLKNLASFLAIQLDDTAKKYLWQQRTAITLIGQDRYHSAVTSQFNARCFREVFPRQGFTLYLIGWIHRQEFERIAHPLPIVAPCYFYPPKQNAHDHHAPGTKTANRYVLPGVLHPIVTLMEV</sequence>
<gene>
    <name evidence="1" type="ORF">C7B43_19940</name>
</gene>
<evidence type="ECO:0000313" key="1">
    <source>
        <dbReference type="EMBL" id="PSR23557.1"/>
    </source>
</evidence>
<accession>A0A2T2WMU3</accession>
<evidence type="ECO:0000313" key="2">
    <source>
        <dbReference type="Proteomes" id="UP000242699"/>
    </source>
</evidence>
<dbReference type="Proteomes" id="UP000242699">
    <property type="component" value="Unassembled WGS sequence"/>
</dbReference>
<protein>
    <submittedName>
        <fullName evidence="1">Uncharacterized protein</fullName>
    </submittedName>
</protein>
<reference evidence="1 2" key="1">
    <citation type="journal article" date="2014" name="BMC Genomics">
        <title>Comparison of environmental and isolate Sulfobacillus genomes reveals diverse carbon, sulfur, nitrogen, and hydrogen metabolisms.</title>
        <authorList>
            <person name="Justice N.B."/>
            <person name="Norman A."/>
            <person name="Brown C.T."/>
            <person name="Singh A."/>
            <person name="Thomas B.C."/>
            <person name="Banfield J.F."/>
        </authorList>
    </citation>
    <scope>NUCLEOTIDE SEQUENCE [LARGE SCALE GENOMIC DNA]</scope>
    <source>
        <strain evidence="1">AMDSBA1</strain>
    </source>
</reference>
<dbReference type="AlphaFoldDB" id="A0A2T2WMU3"/>
<proteinExistence type="predicted"/>
<dbReference type="EMBL" id="PXYT01000092">
    <property type="protein sequence ID" value="PSR23557.1"/>
    <property type="molecule type" value="Genomic_DNA"/>
</dbReference>
<name>A0A2T2WMU3_9FIRM</name>